<dbReference type="AlphaFoldDB" id="A0A1I5FJF5"/>
<accession>A0A1I5FJF5</accession>
<evidence type="ECO:0000313" key="2">
    <source>
        <dbReference type="EMBL" id="SFO23773.1"/>
    </source>
</evidence>
<keyword evidence="3" id="KW-1185">Reference proteome</keyword>
<protein>
    <recommendedName>
        <fullName evidence="4">Curlin associated repeat-containing protein</fullName>
    </recommendedName>
</protein>
<gene>
    <name evidence="2" type="ORF">SAMN04488056_10467</name>
</gene>
<dbReference type="Proteomes" id="UP000199236">
    <property type="component" value="Unassembled WGS sequence"/>
</dbReference>
<evidence type="ECO:0008006" key="4">
    <source>
        <dbReference type="Google" id="ProtNLM"/>
    </source>
</evidence>
<feature type="signal peptide" evidence="1">
    <location>
        <begin position="1"/>
        <end position="24"/>
    </location>
</feature>
<name>A0A1I5FJF5_9HYPH</name>
<dbReference type="STRING" id="655353.SAMN04488056_10467"/>
<reference evidence="2 3" key="1">
    <citation type="submission" date="2016-10" db="EMBL/GenBank/DDBJ databases">
        <authorList>
            <person name="de Groot N.N."/>
        </authorList>
    </citation>
    <scope>NUCLEOTIDE SEQUENCE [LARGE SCALE GENOMIC DNA]</scope>
    <source>
        <strain evidence="2 3">CGMCC 1.9157</strain>
    </source>
</reference>
<sequence length="242" mass="24462">MNKALTLGLLATALAGFSLSPALAGDQNILVLQQDGAANTISIDQQKATGSQVGGVNFIEATPLESSEFEVMDMSNPLQITEGLQNPIVQQGDGNSATITVEGDEDVVYLNQNSQGQPTGNNADIYVNSGTADPSFAAVVQNGAGNNASVSINGSLSNGTILQNGSNNQGSIDVDGNNVTASLTQVGSDNDSQLVAQGASTSATGVDGANVSYTLYANGVTTTQPVTVTTNGASVSITQTQF</sequence>
<dbReference type="OrthoDB" id="8444091at2"/>
<keyword evidence="1" id="KW-0732">Signal</keyword>
<dbReference type="EMBL" id="FOVR01000004">
    <property type="protein sequence ID" value="SFO23773.1"/>
    <property type="molecule type" value="Genomic_DNA"/>
</dbReference>
<proteinExistence type="predicted"/>
<organism evidence="2 3">
    <name type="scientific">Cohaesibacter marisflavi</name>
    <dbReference type="NCBI Taxonomy" id="655353"/>
    <lineage>
        <taxon>Bacteria</taxon>
        <taxon>Pseudomonadati</taxon>
        <taxon>Pseudomonadota</taxon>
        <taxon>Alphaproteobacteria</taxon>
        <taxon>Hyphomicrobiales</taxon>
        <taxon>Cohaesibacteraceae</taxon>
    </lineage>
</organism>
<dbReference type="RefSeq" id="WP_090071485.1">
    <property type="nucleotide sequence ID" value="NZ_FOVR01000004.1"/>
</dbReference>
<evidence type="ECO:0000313" key="3">
    <source>
        <dbReference type="Proteomes" id="UP000199236"/>
    </source>
</evidence>
<evidence type="ECO:0000256" key="1">
    <source>
        <dbReference type="SAM" id="SignalP"/>
    </source>
</evidence>
<feature type="chain" id="PRO_5011710897" description="Curlin associated repeat-containing protein" evidence="1">
    <location>
        <begin position="25"/>
        <end position="242"/>
    </location>
</feature>